<keyword evidence="3" id="KW-1185">Reference proteome</keyword>
<keyword evidence="1" id="KW-1133">Transmembrane helix</keyword>
<protein>
    <submittedName>
        <fullName evidence="2">Uncharacterized protein</fullName>
    </submittedName>
</protein>
<evidence type="ECO:0000256" key="1">
    <source>
        <dbReference type="SAM" id="Phobius"/>
    </source>
</evidence>
<evidence type="ECO:0000313" key="3">
    <source>
        <dbReference type="Proteomes" id="UP001305647"/>
    </source>
</evidence>
<feature type="transmembrane region" description="Helical" evidence="1">
    <location>
        <begin position="104"/>
        <end position="120"/>
    </location>
</feature>
<reference evidence="2" key="2">
    <citation type="submission" date="2023-05" db="EMBL/GenBank/DDBJ databases">
        <authorList>
            <consortium name="Lawrence Berkeley National Laboratory"/>
            <person name="Steindorff A."/>
            <person name="Hensen N."/>
            <person name="Bonometti L."/>
            <person name="Westerberg I."/>
            <person name="Brannstrom I.O."/>
            <person name="Guillou S."/>
            <person name="Cros-Aarteil S."/>
            <person name="Calhoun S."/>
            <person name="Haridas S."/>
            <person name="Kuo A."/>
            <person name="Mondo S."/>
            <person name="Pangilinan J."/>
            <person name="Riley R."/>
            <person name="Labutti K."/>
            <person name="Andreopoulos B."/>
            <person name="Lipzen A."/>
            <person name="Chen C."/>
            <person name="Yanf M."/>
            <person name="Daum C."/>
            <person name="Ng V."/>
            <person name="Clum A."/>
            <person name="Ohm R."/>
            <person name="Martin F."/>
            <person name="Silar P."/>
            <person name="Natvig D."/>
            <person name="Lalanne C."/>
            <person name="Gautier V."/>
            <person name="Ament-Velasquez S.L."/>
            <person name="Kruys A."/>
            <person name="Hutchinson M.I."/>
            <person name="Powell A.J."/>
            <person name="Barry K."/>
            <person name="Miller A.N."/>
            <person name="Grigoriev I.V."/>
            <person name="Debuchy R."/>
            <person name="Gladieux P."/>
            <person name="Thoren M.H."/>
            <person name="Johannesson H."/>
        </authorList>
    </citation>
    <scope>NUCLEOTIDE SEQUENCE</scope>
    <source>
        <strain evidence="2">CBS 757.83</strain>
    </source>
</reference>
<accession>A0AAN6SZY7</accession>
<organism evidence="2 3">
    <name type="scientific">Parathielavia hyrcaniae</name>
    <dbReference type="NCBI Taxonomy" id="113614"/>
    <lineage>
        <taxon>Eukaryota</taxon>
        <taxon>Fungi</taxon>
        <taxon>Dikarya</taxon>
        <taxon>Ascomycota</taxon>
        <taxon>Pezizomycotina</taxon>
        <taxon>Sordariomycetes</taxon>
        <taxon>Sordariomycetidae</taxon>
        <taxon>Sordariales</taxon>
        <taxon>Chaetomiaceae</taxon>
        <taxon>Parathielavia</taxon>
    </lineage>
</organism>
<feature type="transmembrane region" description="Helical" evidence="1">
    <location>
        <begin position="66"/>
        <end position="84"/>
    </location>
</feature>
<gene>
    <name evidence="2" type="ORF">N658DRAFT_203696</name>
</gene>
<name>A0AAN6SZY7_9PEZI</name>
<comment type="caution">
    <text evidence="2">The sequence shown here is derived from an EMBL/GenBank/DDBJ whole genome shotgun (WGS) entry which is preliminary data.</text>
</comment>
<dbReference type="Proteomes" id="UP001305647">
    <property type="component" value="Unassembled WGS sequence"/>
</dbReference>
<reference evidence="2" key="1">
    <citation type="journal article" date="2023" name="Mol. Phylogenet. Evol.">
        <title>Genome-scale phylogeny and comparative genomics of the fungal order Sordariales.</title>
        <authorList>
            <person name="Hensen N."/>
            <person name="Bonometti L."/>
            <person name="Westerberg I."/>
            <person name="Brannstrom I.O."/>
            <person name="Guillou S."/>
            <person name="Cros-Aarteil S."/>
            <person name="Calhoun S."/>
            <person name="Haridas S."/>
            <person name="Kuo A."/>
            <person name="Mondo S."/>
            <person name="Pangilinan J."/>
            <person name="Riley R."/>
            <person name="LaButti K."/>
            <person name="Andreopoulos B."/>
            <person name="Lipzen A."/>
            <person name="Chen C."/>
            <person name="Yan M."/>
            <person name="Daum C."/>
            <person name="Ng V."/>
            <person name="Clum A."/>
            <person name="Steindorff A."/>
            <person name="Ohm R.A."/>
            <person name="Martin F."/>
            <person name="Silar P."/>
            <person name="Natvig D.O."/>
            <person name="Lalanne C."/>
            <person name="Gautier V."/>
            <person name="Ament-Velasquez S.L."/>
            <person name="Kruys A."/>
            <person name="Hutchinson M.I."/>
            <person name="Powell A.J."/>
            <person name="Barry K."/>
            <person name="Miller A.N."/>
            <person name="Grigoriev I.V."/>
            <person name="Debuchy R."/>
            <person name="Gladieux P."/>
            <person name="Hiltunen Thoren M."/>
            <person name="Johannesson H."/>
        </authorList>
    </citation>
    <scope>NUCLEOTIDE SEQUENCE</scope>
    <source>
        <strain evidence="2">CBS 757.83</strain>
    </source>
</reference>
<dbReference type="EMBL" id="MU863653">
    <property type="protein sequence ID" value="KAK4099042.1"/>
    <property type="molecule type" value="Genomic_DNA"/>
</dbReference>
<keyword evidence="1" id="KW-0472">Membrane</keyword>
<keyword evidence="1" id="KW-0812">Transmembrane</keyword>
<proteinExistence type="predicted"/>
<evidence type="ECO:0000313" key="2">
    <source>
        <dbReference type="EMBL" id="KAK4099042.1"/>
    </source>
</evidence>
<dbReference type="AlphaFoldDB" id="A0AAN6SZY7"/>
<sequence>MMSTSAGARRRLACFTSCTGCLAWSAESLCISWSSLASRGWQVSCLGCGSRLWLLRRRLVGRVCEVGWRLYPGGMFVAGFGVLYGYARSCLFCLEGTFPSSMDLSSQMIVVAVTVWRFCYRSSGHIFSYDT</sequence>